<dbReference type="InterPro" id="IPR008966">
    <property type="entry name" value="Adhesion_dom_sf"/>
</dbReference>
<keyword evidence="3 5" id="KW-0732">Signal</keyword>
<feature type="chain" id="PRO_5043533680" evidence="5">
    <location>
        <begin position="22"/>
        <end position="173"/>
    </location>
</feature>
<dbReference type="Pfam" id="PF00419">
    <property type="entry name" value="Fimbrial"/>
    <property type="match status" value="1"/>
</dbReference>
<accession>A0AAX3MRJ5</accession>
<evidence type="ECO:0000256" key="3">
    <source>
        <dbReference type="ARBA" id="ARBA00022729"/>
    </source>
</evidence>
<comment type="similarity">
    <text evidence="2">Belongs to the fimbrial protein family.</text>
</comment>
<dbReference type="GO" id="GO:0043709">
    <property type="term" value="P:cell adhesion involved in single-species biofilm formation"/>
    <property type="evidence" value="ECO:0007669"/>
    <property type="project" value="TreeGrafter"/>
</dbReference>
<reference evidence="7" key="1">
    <citation type="submission" date="2023-02" db="EMBL/GenBank/DDBJ databases">
        <title>Escherichia albertii as a potential enteropathogen in the light of epidemiological and genomic studies.</title>
        <authorList>
            <person name="Leszczynska K."/>
            <person name="Swiecicka I."/>
            <person name="Daniluk T."/>
            <person name="Lebensztejn D."/>
            <person name="Chmielewska S."/>
            <person name="Leszczynska D."/>
            <person name="Gawor J."/>
            <person name="Kliber M."/>
        </authorList>
    </citation>
    <scope>NUCLEOTIDE SEQUENCE</scope>
    <source>
        <strain evidence="7">BIA_7</strain>
        <plasmid evidence="7">pEA7_2</plasmid>
    </source>
</reference>
<gene>
    <name evidence="7" type="ORF">PS049_25630</name>
</gene>
<dbReference type="RefSeq" id="WP_137650324.1">
    <property type="nucleotide sequence ID" value="NZ_BJCV01000040.1"/>
</dbReference>
<evidence type="ECO:0000313" key="8">
    <source>
        <dbReference type="Proteomes" id="UP001219219"/>
    </source>
</evidence>
<proteinExistence type="inferred from homology"/>
<dbReference type="InterPro" id="IPR036937">
    <property type="entry name" value="Adhesion_dom_fimbrial_sf"/>
</dbReference>
<keyword evidence="4" id="KW-0281">Fimbrium</keyword>
<evidence type="ECO:0000256" key="5">
    <source>
        <dbReference type="SAM" id="SignalP"/>
    </source>
</evidence>
<sequence length="173" mass="19132">MKYYFNVALCFFVFVSPQVISGETLSQSVNVNLSLNIAPPVCKLTDVTQVIDFGEVQPYDITMGNAKKDATFFFTDCTNVNNVTISFSGANIDKDRNLIRNKSGANNATGIGIKLYDIKKKEINLNEKQEINVNKQDSFYFQVSASVVKENENGATVVAGKIDTSVNMNITYN</sequence>
<dbReference type="EMBL" id="CP117564">
    <property type="protein sequence ID" value="WDB31983.1"/>
    <property type="molecule type" value="Genomic_DNA"/>
</dbReference>
<evidence type="ECO:0000259" key="6">
    <source>
        <dbReference type="Pfam" id="PF00419"/>
    </source>
</evidence>
<dbReference type="AlphaFoldDB" id="A0AAX3MRJ5"/>
<evidence type="ECO:0000256" key="1">
    <source>
        <dbReference type="ARBA" id="ARBA00004561"/>
    </source>
</evidence>
<feature type="signal peptide" evidence="5">
    <location>
        <begin position="1"/>
        <end position="21"/>
    </location>
</feature>
<dbReference type="Proteomes" id="UP001219219">
    <property type="component" value="Plasmid pEA7_2"/>
</dbReference>
<protein>
    <submittedName>
        <fullName evidence="7">Fimbrial protein</fullName>
    </submittedName>
</protein>
<evidence type="ECO:0000256" key="4">
    <source>
        <dbReference type="ARBA" id="ARBA00023263"/>
    </source>
</evidence>
<dbReference type="InterPro" id="IPR000259">
    <property type="entry name" value="Adhesion_dom_fimbrial"/>
</dbReference>
<comment type="subcellular location">
    <subcellularLocation>
        <location evidence="1">Fimbrium</location>
    </subcellularLocation>
</comment>
<organism evidence="7 8">
    <name type="scientific">Escherichia albertii</name>
    <dbReference type="NCBI Taxonomy" id="208962"/>
    <lineage>
        <taxon>Bacteria</taxon>
        <taxon>Pseudomonadati</taxon>
        <taxon>Pseudomonadota</taxon>
        <taxon>Gammaproteobacteria</taxon>
        <taxon>Enterobacterales</taxon>
        <taxon>Enterobacteriaceae</taxon>
        <taxon>Escherichia</taxon>
    </lineage>
</organism>
<dbReference type="InterPro" id="IPR050263">
    <property type="entry name" value="Bact_Fimbrial_Adh_Pro"/>
</dbReference>
<dbReference type="GO" id="GO:0009289">
    <property type="term" value="C:pilus"/>
    <property type="evidence" value="ECO:0007669"/>
    <property type="project" value="UniProtKB-SubCell"/>
</dbReference>
<feature type="domain" description="Fimbrial-type adhesion" evidence="6">
    <location>
        <begin position="32"/>
        <end position="172"/>
    </location>
</feature>
<keyword evidence="7" id="KW-0614">Plasmid</keyword>
<dbReference type="PANTHER" id="PTHR33420">
    <property type="entry name" value="FIMBRIAL SUBUNIT ELFA-RELATED"/>
    <property type="match status" value="1"/>
</dbReference>
<evidence type="ECO:0000313" key="7">
    <source>
        <dbReference type="EMBL" id="WDB31983.1"/>
    </source>
</evidence>
<name>A0AAX3MRJ5_ESCAL</name>
<dbReference type="Gene3D" id="2.60.40.1090">
    <property type="entry name" value="Fimbrial-type adhesion domain"/>
    <property type="match status" value="1"/>
</dbReference>
<evidence type="ECO:0000256" key="2">
    <source>
        <dbReference type="ARBA" id="ARBA00006671"/>
    </source>
</evidence>
<dbReference type="SUPFAM" id="SSF49401">
    <property type="entry name" value="Bacterial adhesins"/>
    <property type="match status" value="1"/>
</dbReference>
<geneLocation type="plasmid" evidence="7 8">
    <name>pEA7_2</name>
</geneLocation>
<dbReference type="PANTHER" id="PTHR33420:SF3">
    <property type="entry name" value="FIMBRIAL SUBUNIT ELFA"/>
    <property type="match status" value="1"/>
</dbReference>